<evidence type="ECO:0000313" key="3">
    <source>
        <dbReference type="EMBL" id="KKA23849.1"/>
    </source>
</evidence>
<dbReference type="GeneID" id="25314490"/>
<dbReference type="STRING" id="1408163.A0A0F4Z022"/>
<protein>
    <recommendedName>
        <fullName evidence="5">SWI5-dependent HO expression protein 3</fullName>
    </recommendedName>
</protein>
<gene>
    <name evidence="3" type="ORF">T310_2139</name>
</gene>
<dbReference type="EMBL" id="LASV01000085">
    <property type="protein sequence ID" value="KKA23849.1"/>
    <property type="molecule type" value="Genomic_DNA"/>
</dbReference>
<proteinExistence type="predicted"/>
<accession>A0A0F4Z022</accession>
<feature type="region of interest" description="Disordered" evidence="2">
    <location>
        <begin position="120"/>
        <end position="155"/>
    </location>
</feature>
<dbReference type="RefSeq" id="XP_013330461.1">
    <property type="nucleotide sequence ID" value="XM_013475007.1"/>
</dbReference>
<name>A0A0F4Z022_RASE3</name>
<evidence type="ECO:0000256" key="1">
    <source>
        <dbReference type="SAM" id="Coils"/>
    </source>
</evidence>
<organism evidence="3 4">
    <name type="scientific">Rasamsonia emersonii (strain ATCC 16479 / CBS 393.64 / IMI 116815)</name>
    <dbReference type="NCBI Taxonomy" id="1408163"/>
    <lineage>
        <taxon>Eukaryota</taxon>
        <taxon>Fungi</taxon>
        <taxon>Dikarya</taxon>
        <taxon>Ascomycota</taxon>
        <taxon>Pezizomycotina</taxon>
        <taxon>Eurotiomycetes</taxon>
        <taxon>Eurotiomycetidae</taxon>
        <taxon>Eurotiales</taxon>
        <taxon>Trichocomaceae</taxon>
        <taxon>Rasamsonia</taxon>
    </lineage>
</organism>
<comment type="caution">
    <text evidence="3">The sequence shown here is derived from an EMBL/GenBank/DDBJ whole genome shotgun (WGS) entry which is preliminary data.</text>
</comment>
<dbReference type="Proteomes" id="UP000053958">
    <property type="component" value="Unassembled WGS sequence"/>
</dbReference>
<evidence type="ECO:0000313" key="4">
    <source>
        <dbReference type="Proteomes" id="UP000053958"/>
    </source>
</evidence>
<evidence type="ECO:0000256" key="2">
    <source>
        <dbReference type="SAM" id="MobiDB-lite"/>
    </source>
</evidence>
<reference evidence="3 4" key="1">
    <citation type="submission" date="2015-04" db="EMBL/GenBank/DDBJ databases">
        <authorList>
            <person name="Heijne W.H."/>
            <person name="Fedorova N.D."/>
            <person name="Nierman W.C."/>
            <person name="Vollebregt A.W."/>
            <person name="Zhao Z."/>
            <person name="Wu L."/>
            <person name="Kumar M."/>
            <person name="Stam H."/>
            <person name="van den Berg M.A."/>
            <person name="Pel H.J."/>
        </authorList>
    </citation>
    <scope>NUCLEOTIDE SEQUENCE [LARGE SCALE GENOMIC DNA]</scope>
    <source>
        <strain evidence="3 4">CBS 393.64</strain>
    </source>
</reference>
<dbReference type="OrthoDB" id="3918393at2759"/>
<evidence type="ECO:0008006" key="5">
    <source>
        <dbReference type="Google" id="ProtNLM"/>
    </source>
</evidence>
<feature type="coiled-coil region" evidence="1">
    <location>
        <begin position="173"/>
        <end position="362"/>
    </location>
</feature>
<dbReference type="AlphaFoldDB" id="A0A0F4Z022"/>
<keyword evidence="1" id="KW-0175">Coiled coil</keyword>
<sequence length="409" mass="46648">MSPFPLLPGPRHTHDAAETPVLQGLQDLETVLAFLDWSHMYYFCSSVYCTCQPGMMSGRRNASPSGMGRLSPLRRMKELLRIGKTVADLNDIPATSTDAPRINLPRVDTRLDMHQHNGLFEASIPDRRVASNPESTSGDGANGPSPTPANTEAATEWSSAVGHAATGKSGRVIHNLQEEIARLTRELSLYRSRAEETLHNNETLKEQILNLGERLRNSEQSNEANLHSIARKDRKIEELRAEVQSEKTRRQKAEAEMAKIQQLMAEEQDEFHRKCAELQEITNHATTQYDALAKAAQRDKADLQRKLKAVRDDLNALRREIEKKDKEQERLDALMERQNKELEAERDRINRVFEAYEAYKTENNRELRQLIEKGHANESIIDNALASLKETEDKMKWTIHVKKELDWAE</sequence>
<keyword evidence="4" id="KW-1185">Reference proteome</keyword>